<dbReference type="EMBL" id="VGIY01000088">
    <property type="protein sequence ID" value="MBM3317191.1"/>
    <property type="molecule type" value="Genomic_DNA"/>
</dbReference>
<gene>
    <name evidence="8" type="ORF">FJY75_05015</name>
</gene>
<feature type="domain" description="Metalloprotease TldD/E N-terminal" evidence="5">
    <location>
        <begin position="64"/>
        <end position="128"/>
    </location>
</feature>
<proteinExistence type="inferred from homology"/>
<dbReference type="InterPro" id="IPR036059">
    <property type="entry name" value="TldD/PmbA_sf"/>
</dbReference>
<evidence type="ECO:0000313" key="8">
    <source>
        <dbReference type="EMBL" id="MBM3317191.1"/>
    </source>
</evidence>
<dbReference type="InterPro" id="IPR051463">
    <property type="entry name" value="Peptidase_U62_metallo"/>
</dbReference>
<dbReference type="Pfam" id="PF01523">
    <property type="entry name" value="PmbA_TldD_1st"/>
    <property type="match status" value="1"/>
</dbReference>
<dbReference type="Pfam" id="PF19290">
    <property type="entry name" value="PmbA_TldD_2nd"/>
    <property type="match status" value="1"/>
</dbReference>
<dbReference type="InterPro" id="IPR002510">
    <property type="entry name" value="Metalloprtase-TldD/E_N"/>
</dbReference>
<name>A0A938BQU9_UNCEI</name>
<dbReference type="InterPro" id="IPR025502">
    <property type="entry name" value="TldD"/>
</dbReference>
<keyword evidence="3" id="KW-0378">Hydrolase</keyword>
<evidence type="ECO:0000256" key="1">
    <source>
        <dbReference type="ARBA" id="ARBA00005836"/>
    </source>
</evidence>
<keyword evidence="4" id="KW-0482">Metalloprotease</keyword>
<sequence>MGAVSRRSFLKGATVSVAGLSLGGALGLRPLGEPARAAAAGNFPPAEVLDRLLARALRHGGDYADVYVEHRILTQVRLISGRIDSFEHGVAQGGGVRALRGEQTGYAFAETFDPDELARAADSAAAIASGGGGARQAPLKAVEFPRTVAARRPIEEASFDSRVSILERVDRAARAVSPAITQVVVDCADEAKSFRLATSEGRLADDDLPLIQLRVTAYAAADGRGAEGMYRGSRRAGMEFLAGDLPERAGRFAAEQALRMLGAEPAPTGEMPVVVAAGGGVMFHEAVGHGLEADGILREASVFAGRIGQKVASDLVTLYDDARIPGERGSFNIDDEGTPAQHTPLIERGVLVGYLHDWRTANRMGAALTGNGRRQSFRYPAIPRMTNTNLEPGGHGADEIIRETASGIYAVHFGGGEVDTTSGQFTFGLREAYLIENGRLGAPIRGANLVGSGIQVLERIDRVAADFEAWPGTCGKDGQWVPVTSGCPTLRISSITVGGTA</sequence>
<dbReference type="Pfam" id="PF19289">
    <property type="entry name" value="PmbA_TldD_3rd"/>
    <property type="match status" value="1"/>
</dbReference>
<dbReference type="GO" id="GO:0005829">
    <property type="term" value="C:cytosol"/>
    <property type="evidence" value="ECO:0007669"/>
    <property type="project" value="TreeGrafter"/>
</dbReference>
<organism evidence="8 9">
    <name type="scientific">Eiseniibacteriota bacterium</name>
    <dbReference type="NCBI Taxonomy" id="2212470"/>
    <lineage>
        <taxon>Bacteria</taxon>
        <taxon>Candidatus Eiseniibacteriota</taxon>
    </lineage>
</organism>
<reference evidence="8" key="1">
    <citation type="submission" date="2019-03" db="EMBL/GenBank/DDBJ databases">
        <title>Lake Tanganyika Metagenome-Assembled Genomes (MAGs).</title>
        <authorList>
            <person name="Tran P."/>
        </authorList>
    </citation>
    <scope>NUCLEOTIDE SEQUENCE</scope>
    <source>
        <strain evidence="8">M_DeepCast_400m_m2_100</strain>
    </source>
</reference>
<dbReference type="Gene3D" id="3.30.2290.10">
    <property type="entry name" value="PmbA/TldD superfamily"/>
    <property type="match status" value="1"/>
</dbReference>
<evidence type="ECO:0000259" key="6">
    <source>
        <dbReference type="Pfam" id="PF19289"/>
    </source>
</evidence>
<evidence type="ECO:0000313" key="9">
    <source>
        <dbReference type="Proteomes" id="UP000748308"/>
    </source>
</evidence>
<dbReference type="SUPFAM" id="SSF111283">
    <property type="entry name" value="Putative modulator of DNA gyrase, PmbA/TldD"/>
    <property type="match status" value="1"/>
</dbReference>
<evidence type="ECO:0000256" key="4">
    <source>
        <dbReference type="ARBA" id="ARBA00023049"/>
    </source>
</evidence>
<dbReference type="InterPro" id="IPR006311">
    <property type="entry name" value="TAT_signal"/>
</dbReference>
<feature type="domain" description="Metalloprotease TldD/E C-terminal" evidence="6">
    <location>
        <begin position="268"/>
        <end position="499"/>
    </location>
</feature>
<dbReference type="InterPro" id="IPR045569">
    <property type="entry name" value="Metalloprtase-TldD/E_C"/>
</dbReference>
<dbReference type="PANTHER" id="PTHR30624:SF4">
    <property type="entry name" value="METALLOPROTEASE TLDD"/>
    <property type="match status" value="1"/>
</dbReference>
<dbReference type="AlphaFoldDB" id="A0A938BQU9"/>
<evidence type="ECO:0000259" key="5">
    <source>
        <dbReference type="Pfam" id="PF01523"/>
    </source>
</evidence>
<dbReference type="NCBIfam" id="TIGR01409">
    <property type="entry name" value="TAT_signal_seq"/>
    <property type="match status" value="1"/>
</dbReference>
<accession>A0A938BQU9</accession>
<feature type="domain" description="Metalloprotease TldD/E central" evidence="7">
    <location>
        <begin position="153"/>
        <end position="261"/>
    </location>
</feature>
<evidence type="ECO:0000256" key="3">
    <source>
        <dbReference type="ARBA" id="ARBA00022801"/>
    </source>
</evidence>
<dbReference type="GO" id="GO:0008237">
    <property type="term" value="F:metallopeptidase activity"/>
    <property type="evidence" value="ECO:0007669"/>
    <property type="project" value="UniProtKB-KW"/>
</dbReference>
<dbReference type="PANTHER" id="PTHR30624">
    <property type="entry name" value="UNCHARACTERIZED PROTEIN TLDD AND PMBA"/>
    <property type="match status" value="1"/>
</dbReference>
<dbReference type="GO" id="GO:0006508">
    <property type="term" value="P:proteolysis"/>
    <property type="evidence" value="ECO:0007669"/>
    <property type="project" value="UniProtKB-KW"/>
</dbReference>
<dbReference type="InterPro" id="IPR045570">
    <property type="entry name" value="Metalloprtase-TldD/E_cen_dom"/>
</dbReference>
<dbReference type="PIRSF" id="PIRSF004919">
    <property type="entry name" value="TldD"/>
    <property type="match status" value="1"/>
</dbReference>
<comment type="caution">
    <text evidence="8">The sequence shown here is derived from an EMBL/GenBank/DDBJ whole genome shotgun (WGS) entry which is preliminary data.</text>
</comment>
<protein>
    <submittedName>
        <fullName evidence="8">TldD/PmbA family protein</fullName>
    </submittedName>
</protein>
<dbReference type="PROSITE" id="PS51318">
    <property type="entry name" value="TAT"/>
    <property type="match status" value="1"/>
</dbReference>
<keyword evidence="2" id="KW-0645">Protease</keyword>
<dbReference type="InterPro" id="IPR019546">
    <property type="entry name" value="TAT_signal_bac_arc"/>
</dbReference>
<evidence type="ECO:0000256" key="2">
    <source>
        <dbReference type="ARBA" id="ARBA00022670"/>
    </source>
</evidence>
<dbReference type="InterPro" id="IPR035068">
    <property type="entry name" value="TldD/PmbA_N"/>
</dbReference>
<comment type="similarity">
    <text evidence="1">Belongs to the peptidase U62 family.</text>
</comment>
<dbReference type="Proteomes" id="UP000748308">
    <property type="component" value="Unassembled WGS sequence"/>
</dbReference>
<evidence type="ECO:0000259" key="7">
    <source>
        <dbReference type="Pfam" id="PF19290"/>
    </source>
</evidence>